<dbReference type="Pfam" id="PF05175">
    <property type="entry name" value="MTS"/>
    <property type="match status" value="1"/>
</dbReference>
<dbReference type="Gene3D" id="3.40.50.150">
    <property type="entry name" value="Vaccinia Virus protein VP39"/>
    <property type="match status" value="1"/>
</dbReference>
<keyword evidence="1 4" id="KW-0489">Methyltransferase</keyword>
<dbReference type="InterPro" id="IPR007848">
    <property type="entry name" value="Small_mtfrase_dom"/>
</dbReference>
<gene>
    <name evidence="4" type="ORF">SAMN05421512_11576</name>
</gene>
<dbReference type="AlphaFoldDB" id="A0A285TRH0"/>
<dbReference type="PANTHER" id="PTHR47739:SF1">
    <property type="entry name" value="TRNA1(VAL) (ADENINE(37)-N6)-METHYLTRANSFERASE"/>
    <property type="match status" value="1"/>
</dbReference>
<dbReference type="EMBL" id="OBML01000015">
    <property type="protein sequence ID" value="SOC26036.1"/>
    <property type="molecule type" value="Genomic_DNA"/>
</dbReference>
<dbReference type="GO" id="GO:0032259">
    <property type="term" value="P:methylation"/>
    <property type="evidence" value="ECO:0007669"/>
    <property type="project" value="UniProtKB-KW"/>
</dbReference>
<keyword evidence="2" id="KW-0949">S-adenosyl-L-methionine</keyword>
<evidence type="ECO:0000259" key="3">
    <source>
        <dbReference type="Pfam" id="PF05175"/>
    </source>
</evidence>
<sequence>MSGDVQDAAGVKATDMEAAMEAAAAEPVEAGPVEQALQESAEITKDAFLGGLVQVLQPARGAHRAGLDAVYLAAAVPAGTRGRVVDLGSGVGTAGFCLAARLPEVEVMLVDRDRAALDLAEQALALPDNAAFAPRVSIVEADITARGRERHAAGLTPGLADHAIVNPPYYADGRFRASPAAPRAGAHVLDTRGLEPWVRVATDIVREGGTLTMIFRADGLGEILQLLPGRFGAIDVIPLRPRPEAAATRILVRSVRASRAPMRLLPGFVLHEGAGSDFTPEARAIMRDGAGLPPPPPR</sequence>
<evidence type="ECO:0000313" key="5">
    <source>
        <dbReference type="Proteomes" id="UP000219331"/>
    </source>
</evidence>
<organism evidence="4 5">
    <name type="scientific">Stappia indica</name>
    <dbReference type="NCBI Taxonomy" id="538381"/>
    <lineage>
        <taxon>Bacteria</taxon>
        <taxon>Pseudomonadati</taxon>
        <taxon>Pseudomonadota</taxon>
        <taxon>Alphaproteobacteria</taxon>
        <taxon>Hyphomicrobiales</taxon>
        <taxon>Stappiaceae</taxon>
        <taxon>Stappia</taxon>
    </lineage>
</organism>
<accession>A0A285TRH0</accession>
<protein>
    <submittedName>
        <fullName evidence="4">tRNA1(Val) A37 N6-methylase TrmN6</fullName>
    </submittedName>
</protein>
<dbReference type="GO" id="GO:0008168">
    <property type="term" value="F:methyltransferase activity"/>
    <property type="evidence" value="ECO:0007669"/>
    <property type="project" value="UniProtKB-KW"/>
</dbReference>
<proteinExistence type="predicted"/>
<name>A0A285TRH0_9HYPH</name>
<evidence type="ECO:0000313" key="4">
    <source>
        <dbReference type="EMBL" id="SOC26036.1"/>
    </source>
</evidence>
<keyword evidence="5" id="KW-1185">Reference proteome</keyword>
<dbReference type="InterPro" id="IPR050210">
    <property type="entry name" value="tRNA_Adenine-N(6)_MTase"/>
</dbReference>
<dbReference type="RefSeq" id="WP_208980458.1">
    <property type="nucleotide sequence ID" value="NZ_OBML01000015.1"/>
</dbReference>
<dbReference type="Proteomes" id="UP000219331">
    <property type="component" value="Unassembled WGS sequence"/>
</dbReference>
<dbReference type="PANTHER" id="PTHR47739">
    <property type="entry name" value="TRNA1(VAL) (ADENINE(37)-N6)-METHYLTRANSFERASE"/>
    <property type="match status" value="1"/>
</dbReference>
<evidence type="ECO:0000256" key="1">
    <source>
        <dbReference type="ARBA" id="ARBA00022603"/>
    </source>
</evidence>
<dbReference type="InterPro" id="IPR029063">
    <property type="entry name" value="SAM-dependent_MTases_sf"/>
</dbReference>
<keyword evidence="1 4" id="KW-0808">Transferase</keyword>
<evidence type="ECO:0000256" key="2">
    <source>
        <dbReference type="ARBA" id="ARBA00022691"/>
    </source>
</evidence>
<dbReference type="CDD" id="cd02440">
    <property type="entry name" value="AdoMet_MTases"/>
    <property type="match status" value="1"/>
</dbReference>
<dbReference type="SUPFAM" id="SSF53335">
    <property type="entry name" value="S-adenosyl-L-methionine-dependent methyltransferases"/>
    <property type="match status" value="1"/>
</dbReference>
<feature type="domain" description="Methyltransferase small" evidence="3">
    <location>
        <begin position="72"/>
        <end position="174"/>
    </location>
</feature>
<dbReference type="STRING" id="538381.GCA_001696535_01061"/>
<reference evidence="4 5" key="1">
    <citation type="submission" date="2017-08" db="EMBL/GenBank/DDBJ databases">
        <authorList>
            <person name="de Groot N.N."/>
        </authorList>
    </citation>
    <scope>NUCLEOTIDE SEQUENCE [LARGE SCALE GENOMIC DNA]</scope>
    <source>
        <strain evidence="4 5">USBA 352</strain>
    </source>
</reference>